<dbReference type="EMBL" id="JAUSTT010000014">
    <property type="protein sequence ID" value="MDQ0176653.1"/>
    <property type="molecule type" value="Genomic_DNA"/>
</dbReference>
<protein>
    <submittedName>
        <fullName evidence="2">General stress protein 26</fullName>
    </submittedName>
</protein>
<dbReference type="InterPro" id="IPR011576">
    <property type="entry name" value="Pyridox_Oxase_N"/>
</dbReference>
<dbReference type="RefSeq" id="WP_307229980.1">
    <property type="nucleotide sequence ID" value="NZ_JAUSTT010000014.1"/>
</dbReference>
<dbReference type="InterPro" id="IPR012349">
    <property type="entry name" value="Split_barrel_FMN-bd"/>
</dbReference>
<accession>A0ABT9WTP4</accession>
<proteinExistence type="predicted"/>
<sequence>MTQQQLQETALEIMNTDRVGIMATVANNKPYARYMTFFYENGILFTITHSETHKIEEILQNPFTHILLGYEGGGYGDAYVEIEGNITVTSGDHMIKKLWNDHVSPWFNGPDDPDLLVLEIRPQQIRLLNKKGLPPQVIDLDQII</sequence>
<dbReference type="InterPro" id="IPR052917">
    <property type="entry name" value="Stress-Dev_Protein"/>
</dbReference>
<keyword evidence="3" id="KW-1185">Reference proteome</keyword>
<dbReference type="Pfam" id="PF01243">
    <property type="entry name" value="PNPOx_N"/>
    <property type="match status" value="1"/>
</dbReference>
<evidence type="ECO:0000313" key="3">
    <source>
        <dbReference type="Proteomes" id="UP001223586"/>
    </source>
</evidence>
<reference evidence="2 3" key="1">
    <citation type="submission" date="2023-07" db="EMBL/GenBank/DDBJ databases">
        <title>Genomic Encyclopedia of Type Strains, Phase IV (KMG-IV): sequencing the most valuable type-strain genomes for metagenomic binning, comparative biology and taxonomic classification.</title>
        <authorList>
            <person name="Goeker M."/>
        </authorList>
    </citation>
    <scope>NUCLEOTIDE SEQUENCE [LARGE SCALE GENOMIC DNA]</scope>
    <source>
        <strain evidence="2 3">DSM 23837</strain>
    </source>
</reference>
<gene>
    <name evidence="2" type="ORF">J2S08_002511</name>
</gene>
<dbReference type="Gene3D" id="2.30.110.10">
    <property type="entry name" value="Electron Transport, Fmn-binding Protein, Chain A"/>
    <property type="match status" value="1"/>
</dbReference>
<name>A0ABT9WTP4_9BACI</name>
<dbReference type="PANTHER" id="PTHR34818">
    <property type="entry name" value="PROTEIN BLI-3"/>
    <property type="match status" value="1"/>
</dbReference>
<organism evidence="2 3">
    <name type="scientific">Bacillus chungangensis</name>
    <dbReference type="NCBI Taxonomy" id="587633"/>
    <lineage>
        <taxon>Bacteria</taxon>
        <taxon>Bacillati</taxon>
        <taxon>Bacillota</taxon>
        <taxon>Bacilli</taxon>
        <taxon>Bacillales</taxon>
        <taxon>Bacillaceae</taxon>
        <taxon>Bacillus</taxon>
    </lineage>
</organism>
<evidence type="ECO:0000313" key="2">
    <source>
        <dbReference type="EMBL" id="MDQ0176653.1"/>
    </source>
</evidence>
<feature type="domain" description="Pyridoxamine 5'-phosphate oxidase N-terminal" evidence="1">
    <location>
        <begin position="7"/>
        <end position="128"/>
    </location>
</feature>
<comment type="caution">
    <text evidence="2">The sequence shown here is derived from an EMBL/GenBank/DDBJ whole genome shotgun (WGS) entry which is preliminary data.</text>
</comment>
<dbReference type="PANTHER" id="PTHR34818:SF1">
    <property type="entry name" value="PROTEIN BLI-3"/>
    <property type="match status" value="1"/>
</dbReference>
<dbReference type="Proteomes" id="UP001223586">
    <property type="component" value="Unassembled WGS sequence"/>
</dbReference>
<evidence type="ECO:0000259" key="1">
    <source>
        <dbReference type="Pfam" id="PF01243"/>
    </source>
</evidence>
<dbReference type="SUPFAM" id="SSF50475">
    <property type="entry name" value="FMN-binding split barrel"/>
    <property type="match status" value="1"/>
</dbReference>